<evidence type="ECO:0000256" key="5">
    <source>
        <dbReference type="ARBA" id="ARBA00022982"/>
    </source>
</evidence>
<dbReference type="Pfam" id="PF01012">
    <property type="entry name" value="ETF"/>
    <property type="match status" value="1"/>
</dbReference>
<dbReference type="Proteomes" id="UP000515317">
    <property type="component" value="Chromosome"/>
</dbReference>
<dbReference type="SUPFAM" id="SSF52402">
    <property type="entry name" value="Adenine nucleotide alpha hydrolases-like"/>
    <property type="match status" value="1"/>
</dbReference>
<evidence type="ECO:0000256" key="10">
    <source>
        <dbReference type="SAM" id="MobiDB-lite"/>
    </source>
</evidence>
<feature type="region of interest" description="Disordered" evidence="10">
    <location>
        <begin position="155"/>
        <end position="192"/>
    </location>
</feature>
<evidence type="ECO:0000256" key="3">
    <source>
        <dbReference type="ARBA" id="ARBA00022630"/>
    </source>
</evidence>
<dbReference type="CDD" id="cd01715">
    <property type="entry name" value="ETF_alpha"/>
    <property type="match status" value="1"/>
</dbReference>
<dbReference type="AlphaFoldDB" id="A0A6S6QVE4"/>
<feature type="binding site" evidence="9">
    <location>
        <begin position="228"/>
        <end position="229"/>
    </location>
    <ligand>
        <name>FAD</name>
        <dbReference type="ChEBI" id="CHEBI:57692"/>
    </ligand>
</feature>
<feature type="compositionally biased region" description="Basic and acidic residues" evidence="10">
    <location>
        <begin position="157"/>
        <end position="169"/>
    </location>
</feature>
<dbReference type="GO" id="GO:0050660">
    <property type="term" value="F:flavin adenine dinucleotide binding"/>
    <property type="evidence" value="ECO:0007669"/>
    <property type="project" value="InterPro"/>
</dbReference>
<dbReference type="InterPro" id="IPR014729">
    <property type="entry name" value="Rossmann-like_a/b/a_fold"/>
</dbReference>
<evidence type="ECO:0000256" key="9">
    <source>
        <dbReference type="PIRSR" id="PIRSR000089-1"/>
    </source>
</evidence>
<proteinExistence type="inferred from homology"/>
<dbReference type="Gene3D" id="3.40.50.1220">
    <property type="entry name" value="TPP-binding domain"/>
    <property type="match status" value="1"/>
</dbReference>
<dbReference type="GO" id="GO:0033539">
    <property type="term" value="P:fatty acid beta-oxidation using acyl-CoA dehydrogenase"/>
    <property type="evidence" value="ECO:0007669"/>
    <property type="project" value="TreeGrafter"/>
</dbReference>
<evidence type="ECO:0000313" key="12">
    <source>
        <dbReference type="EMBL" id="BCJ91242.1"/>
    </source>
</evidence>
<evidence type="ECO:0000259" key="11">
    <source>
        <dbReference type="SMART" id="SM00893"/>
    </source>
</evidence>
<keyword evidence="2" id="KW-0813">Transport</keyword>
<feature type="domain" description="Electron transfer flavoprotein alpha/beta-subunit N-terminal" evidence="11">
    <location>
        <begin position="3"/>
        <end position="182"/>
    </location>
</feature>
<feature type="binding site" evidence="9">
    <location>
        <position position="280"/>
    </location>
    <ligand>
        <name>FAD</name>
        <dbReference type="ChEBI" id="CHEBI:57692"/>
    </ligand>
</feature>
<dbReference type="Pfam" id="PF00766">
    <property type="entry name" value="ETF_alpha"/>
    <property type="match status" value="1"/>
</dbReference>
<feature type="binding site" evidence="9">
    <location>
        <begin position="259"/>
        <end position="266"/>
    </location>
    <ligand>
        <name>FAD</name>
        <dbReference type="ChEBI" id="CHEBI:57692"/>
    </ligand>
</feature>
<dbReference type="SUPFAM" id="SSF52467">
    <property type="entry name" value="DHS-like NAD/FAD-binding domain"/>
    <property type="match status" value="1"/>
</dbReference>
<keyword evidence="5" id="KW-0249">Electron transport</keyword>
<accession>A0A6S6QVE4</accession>
<feature type="compositionally biased region" description="Basic and acidic residues" evidence="10">
    <location>
        <begin position="180"/>
        <end position="190"/>
    </location>
</feature>
<keyword evidence="4 9" id="KW-0274">FAD</keyword>
<evidence type="ECO:0000256" key="8">
    <source>
        <dbReference type="ARBA" id="ARBA00079299"/>
    </source>
</evidence>
<protein>
    <recommendedName>
        <fullName evidence="7">Electron transfer flavoprotein subunit alpha</fullName>
    </recommendedName>
    <alternativeName>
        <fullName evidence="8">Electron transfer flavoprotein large subunit</fullName>
    </alternativeName>
</protein>
<feature type="binding site" evidence="9">
    <location>
        <begin position="242"/>
        <end position="246"/>
    </location>
    <ligand>
        <name>FAD</name>
        <dbReference type="ChEBI" id="CHEBI:57692"/>
    </ligand>
</feature>
<comment type="cofactor">
    <cofactor evidence="9">
        <name>FAD</name>
        <dbReference type="ChEBI" id="CHEBI:57692"/>
    </cofactor>
    <text evidence="9">Binds 1 FAD per dimer.</text>
</comment>
<dbReference type="GO" id="GO:0009055">
    <property type="term" value="F:electron transfer activity"/>
    <property type="evidence" value="ECO:0007669"/>
    <property type="project" value="InterPro"/>
</dbReference>
<dbReference type="PIRSF" id="PIRSF000089">
    <property type="entry name" value="Electra_flavoP_a"/>
    <property type="match status" value="1"/>
</dbReference>
<dbReference type="FunFam" id="3.40.50.1220:FF:000001">
    <property type="entry name" value="Electron transfer flavoprotein, alpha subunit"/>
    <property type="match status" value="1"/>
</dbReference>
<reference evidence="12 13" key="1">
    <citation type="submission" date="2020-08" db="EMBL/GenBank/DDBJ databases">
        <title>Genome sequence of Rhizobiales bacterium strain IZ6.</title>
        <authorList>
            <person name="Nakai R."/>
            <person name="Naganuma T."/>
        </authorList>
    </citation>
    <scope>NUCLEOTIDE SEQUENCE [LARGE SCALE GENOMIC DNA]</scope>
    <source>
        <strain evidence="12 13">IZ6</strain>
    </source>
</reference>
<evidence type="ECO:0000256" key="4">
    <source>
        <dbReference type="ARBA" id="ARBA00022827"/>
    </source>
</evidence>
<keyword evidence="3" id="KW-0285">Flavoprotein</keyword>
<dbReference type="InterPro" id="IPR029035">
    <property type="entry name" value="DHS-like_NAD/FAD-binding_dom"/>
</dbReference>
<evidence type="ECO:0000256" key="6">
    <source>
        <dbReference type="ARBA" id="ARBA00025649"/>
    </source>
</evidence>
<dbReference type="InterPro" id="IPR014730">
    <property type="entry name" value="ETF_a/b_N"/>
</dbReference>
<dbReference type="PANTHER" id="PTHR43153:SF1">
    <property type="entry name" value="ELECTRON TRANSFER FLAVOPROTEIN SUBUNIT ALPHA, MITOCHONDRIAL"/>
    <property type="match status" value="1"/>
</dbReference>
<dbReference type="PANTHER" id="PTHR43153">
    <property type="entry name" value="ELECTRON TRANSFER FLAVOPROTEIN ALPHA"/>
    <property type="match status" value="1"/>
</dbReference>
<dbReference type="Gene3D" id="3.40.50.620">
    <property type="entry name" value="HUPs"/>
    <property type="match status" value="1"/>
</dbReference>
<evidence type="ECO:0000256" key="1">
    <source>
        <dbReference type="ARBA" id="ARBA00005817"/>
    </source>
</evidence>
<dbReference type="KEGG" id="tso:IZ6_19770"/>
<evidence type="ECO:0000313" key="13">
    <source>
        <dbReference type="Proteomes" id="UP000515317"/>
    </source>
</evidence>
<name>A0A6S6QVE4_9HYPH</name>
<comment type="similarity">
    <text evidence="1">Belongs to the ETF alpha-subunit/FixB family.</text>
</comment>
<gene>
    <name evidence="12" type="primary">etfA</name>
    <name evidence="12" type="ORF">IZ6_19770</name>
</gene>
<keyword evidence="13" id="KW-1185">Reference proteome</keyword>
<comment type="function">
    <text evidence="6">The electron transfer flavoprotein serves as a specific electron acceptor for other dehydrogenases. It transfers the electrons to the main respiratory chain via ETF-ubiquinone oxidoreductase (ETF dehydrogenase).</text>
</comment>
<dbReference type="SMART" id="SM00893">
    <property type="entry name" value="ETF"/>
    <property type="match status" value="1"/>
</dbReference>
<organism evidence="12 13">
    <name type="scientific">Terrihabitans soli</name>
    <dbReference type="NCBI Taxonomy" id="708113"/>
    <lineage>
        <taxon>Bacteria</taxon>
        <taxon>Pseudomonadati</taxon>
        <taxon>Pseudomonadota</taxon>
        <taxon>Alphaproteobacteria</taxon>
        <taxon>Hyphomicrobiales</taxon>
        <taxon>Terrihabitans</taxon>
    </lineage>
</organism>
<dbReference type="InterPro" id="IPR033947">
    <property type="entry name" value="ETF_alpha_N"/>
</dbReference>
<dbReference type="PROSITE" id="PS00696">
    <property type="entry name" value="ETF_ALPHA"/>
    <property type="match status" value="1"/>
</dbReference>
<dbReference type="InterPro" id="IPR018206">
    <property type="entry name" value="ETF_asu_C_CS"/>
</dbReference>
<evidence type="ECO:0000256" key="2">
    <source>
        <dbReference type="ARBA" id="ARBA00022448"/>
    </source>
</evidence>
<dbReference type="InterPro" id="IPR014731">
    <property type="entry name" value="ETF_asu_C"/>
</dbReference>
<evidence type="ECO:0000256" key="7">
    <source>
        <dbReference type="ARBA" id="ARBA00068674"/>
    </source>
</evidence>
<dbReference type="EMBL" id="AP023361">
    <property type="protein sequence ID" value="BCJ91242.1"/>
    <property type="molecule type" value="Genomic_DNA"/>
</dbReference>
<dbReference type="RefSeq" id="WP_222874903.1">
    <property type="nucleotide sequence ID" value="NZ_AP023361.1"/>
</dbReference>
<feature type="binding site" evidence="9">
    <location>
        <position position="202"/>
    </location>
    <ligand>
        <name>FAD</name>
        <dbReference type="ChEBI" id="CHEBI:57692"/>
    </ligand>
</feature>
<dbReference type="InterPro" id="IPR001308">
    <property type="entry name" value="ETF_a/FixB"/>
</dbReference>
<sequence>MATLLIAEHDNTTLSELTARGLSAAKALGAPVTVLVAGANCAKAAESAARLDGVEKVLLADAPHLEHQMAEPLGLLIAGLAGDFDAVIAAASTSGKNVLPRVAALLDVMQVSDAVAIVAPDTFVRSIYAGSALQTIRSTDAKKVITVRVSAFPATPESEKTSPVEKVDVPADPGLSAFETEEKPNDERPDLGGARIIISGGRAFGSRENFAKYLEPLALKLGAAIGASRAAVDSGYAANDLQVGQTGKIVAPDLYIACGISGAVQHLAGMKESRCIVAINKDPDAPIFRIADYGLVGDVFEILPAFEQKL</sequence>